<name>A0AAN3LG22_ECOLX</name>
<protein>
    <submittedName>
        <fullName evidence="1">Uncharacterized protein</fullName>
    </submittedName>
</protein>
<proteinExistence type="predicted"/>
<evidence type="ECO:0000313" key="2">
    <source>
        <dbReference type="Proteomes" id="UP000527548"/>
    </source>
</evidence>
<accession>A0AAN3LG22</accession>
<gene>
    <name evidence="1" type="ORF">C719_000678</name>
</gene>
<evidence type="ECO:0000313" key="1">
    <source>
        <dbReference type="EMBL" id="EFM0251546.1"/>
    </source>
</evidence>
<organism evidence="1 2">
    <name type="scientific">Escherichia coli</name>
    <dbReference type="NCBI Taxonomy" id="562"/>
    <lineage>
        <taxon>Bacteria</taxon>
        <taxon>Pseudomonadati</taxon>
        <taxon>Pseudomonadota</taxon>
        <taxon>Gammaproteobacteria</taxon>
        <taxon>Enterobacterales</taxon>
        <taxon>Enterobacteriaceae</taxon>
        <taxon>Escherichia</taxon>
    </lineage>
</organism>
<dbReference type="Proteomes" id="UP000527548">
    <property type="component" value="Unassembled WGS sequence"/>
</dbReference>
<reference evidence="1 2" key="1">
    <citation type="submission" date="2018-08" db="EMBL/GenBank/DDBJ databases">
        <authorList>
            <consortium name="GenomeTrakr network: Whole genome sequencing for foodborne pathogen traceback"/>
        </authorList>
    </citation>
    <scope>NUCLEOTIDE SEQUENCE [LARGE SCALE GENOMIC DNA]</scope>
    <source>
        <strain evidence="1 2">AZ-TG73163</strain>
    </source>
</reference>
<sequence>MEIKFAREFTDVKPRRLEGLLRVEADVQAKCKQINYTYNGFVVSDNKPTAMRLSLTCNEHNETWNTTEAKAFLNKDQSGCTGCFAHKRAVGGKTTPKEKIMAKIDEQCQKYNVVCTGVEFGEYVNQNCMVRLSCACCGDDLGTTKFYSFIERGRVCRECSKAKTIAKTIAKEEVEKITRLNGRVDFVYDRIIERNKETGFILRGIVGDMQGTDFIIRQRCPIHNHNFSVTWTSFKGGTKGCKYCNTSAFRTDIPVNFYIQSLDDRYIKFGVTNRKVERRMIEQQRESVFTHRLIKSFRFSKGEHASKLEKLIKTKYECGVVSRDDMRDGYTETLPFEALPEIITITNKMISESILMPK</sequence>
<dbReference type="AlphaFoldDB" id="A0AAN3LG22"/>
<dbReference type="Pfam" id="PF13455">
    <property type="entry name" value="MUG113"/>
    <property type="match status" value="1"/>
</dbReference>
<comment type="caution">
    <text evidence="1">The sequence shown here is derived from an EMBL/GenBank/DDBJ whole genome shotgun (WGS) entry which is preliminary data.</text>
</comment>
<dbReference type="EMBL" id="AATJOC010000002">
    <property type="protein sequence ID" value="EFM0251546.1"/>
    <property type="molecule type" value="Genomic_DNA"/>
</dbReference>